<dbReference type="NCBIfam" id="TIGR00765">
    <property type="entry name" value="yihY_not_rbn"/>
    <property type="match status" value="1"/>
</dbReference>
<dbReference type="PANTHER" id="PTHR30213">
    <property type="entry name" value="INNER MEMBRANE PROTEIN YHJD"/>
    <property type="match status" value="1"/>
</dbReference>
<reference evidence="7 8" key="1">
    <citation type="submission" date="2016-10" db="EMBL/GenBank/DDBJ databases">
        <authorList>
            <person name="de Groot N.N."/>
        </authorList>
    </citation>
    <scope>NUCLEOTIDE SEQUENCE [LARGE SCALE GENOMIC DNA]</scope>
    <source>
        <strain evidence="7 8">CGMCC 1.3801</strain>
    </source>
</reference>
<evidence type="ECO:0000256" key="4">
    <source>
        <dbReference type="ARBA" id="ARBA00022989"/>
    </source>
</evidence>
<dbReference type="eggNOG" id="COG1295">
    <property type="taxonomic scope" value="Bacteria"/>
</dbReference>
<evidence type="ECO:0000256" key="6">
    <source>
        <dbReference type="SAM" id="Phobius"/>
    </source>
</evidence>
<keyword evidence="5 6" id="KW-0472">Membrane</keyword>
<accession>A0A1G4VE08</accession>
<protein>
    <submittedName>
        <fullName evidence="7">Membrane protein</fullName>
    </submittedName>
</protein>
<proteinExistence type="predicted"/>
<evidence type="ECO:0000256" key="3">
    <source>
        <dbReference type="ARBA" id="ARBA00022692"/>
    </source>
</evidence>
<dbReference type="Proteomes" id="UP000182124">
    <property type="component" value="Unassembled WGS sequence"/>
</dbReference>
<feature type="transmembrane region" description="Helical" evidence="6">
    <location>
        <begin position="234"/>
        <end position="258"/>
    </location>
</feature>
<dbReference type="Pfam" id="PF03631">
    <property type="entry name" value="Virul_fac_BrkB"/>
    <property type="match status" value="1"/>
</dbReference>
<gene>
    <name evidence="7" type="ORF">SAMN02927925_00795</name>
</gene>
<feature type="transmembrane region" description="Helical" evidence="6">
    <location>
        <begin position="123"/>
        <end position="147"/>
    </location>
</feature>
<dbReference type="InterPro" id="IPR017039">
    <property type="entry name" value="Virul_fac_BrkB"/>
</dbReference>
<keyword evidence="2" id="KW-1003">Cell membrane</keyword>
<dbReference type="STRING" id="329186.SAMN02927925_00795"/>
<dbReference type="PANTHER" id="PTHR30213:SF0">
    <property type="entry name" value="UPF0761 MEMBRANE PROTEIN YIHY"/>
    <property type="match status" value="1"/>
</dbReference>
<dbReference type="GO" id="GO:0005886">
    <property type="term" value="C:plasma membrane"/>
    <property type="evidence" value="ECO:0007669"/>
    <property type="project" value="UniProtKB-SubCell"/>
</dbReference>
<feature type="transmembrane region" description="Helical" evidence="6">
    <location>
        <begin position="204"/>
        <end position="222"/>
    </location>
</feature>
<dbReference type="AlphaFoldDB" id="A0A1G4VE08"/>
<evidence type="ECO:0000313" key="8">
    <source>
        <dbReference type="Proteomes" id="UP000182124"/>
    </source>
</evidence>
<keyword evidence="4 6" id="KW-1133">Transmembrane helix</keyword>
<keyword evidence="3 6" id="KW-0812">Transmembrane</keyword>
<evidence type="ECO:0000256" key="5">
    <source>
        <dbReference type="ARBA" id="ARBA00023136"/>
    </source>
</evidence>
<dbReference type="RefSeq" id="WP_023576392.1">
    <property type="nucleotide sequence ID" value="NZ_CBCSBQ010000022.1"/>
</dbReference>
<comment type="subcellular location">
    <subcellularLocation>
        <location evidence="1">Cell membrane</location>
        <topology evidence="1">Multi-pass membrane protein</topology>
    </subcellularLocation>
</comment>
<organism evidence="7 8">
    <name type="scientific">Flavobacterium saliperosum</name>
    <dbReference type="NCBI Taxonomy" id="329186"/>
    <lineage>
        <taxon>Bacteria</taxon>
        <taxon>Pseudomonadati</taxon>
        <taxon>Bacteroidota</taxon>
        <taxon>Flavobacteriia</taxon>
        <taxon>Flavobacteriales</taxon>
        <taxon>Flavobacteriaceae</taxon>
        <taxon>Flavobacterium</taxon>
    </lineage>
</organism>
<dbReference type="PIRSF" id="PIRSF035875">
    <property type="entry name" value="RNase_BN"/>
    <property type="match status" value="1"/>
</dbReference>
<evidence type="ECO:0000256" key="1">
    <source>
        <dbReference type="ARBA" id="ARBA00004651"/>
    </source>
</evidence>
<feature type="transmembrane region" description="Helical" evidence="6">
    <location>
        <begin position="159"/>
        <end position="182"/>
    </location>
</feature>
<feature type="transmembrane region" description="Helical" evidence="6">
    <location>
        <begin position="57"/>
        <end position="80"/>
    </location>
</feature>
<evidence type="ECO:0000256" key="2">
    <source>
        <dbReference type="ARBA" id="ARBA00022475"/>
    </source>
</evidence>
<dbReference type="EMBL" id="FMTY01000002">
    <property type="protein sequence ID" value="SCX05316.1"/>
    <property type="molecule type" value="Genomic_DNA"/>
</dbReference>
<evidence type="ECO:0000313" key="7">
    <source>
        <dbReference type="EMBL" id="SCX05316.1"/>
    </source>
</evidence>
<feature type="transmembrane region" description="Helical" evidence="6">
    <location>
        <begin position="270"/>
        <end position="297"/>
    </location>
</feature>
<name>A0A1G4VE08_9FLAO</name>
<sequence length="317" mass="36018">MSKEIEEQIEKIPVLNKLMAFCKTIIVPGLEGVTLYEILELYGIGIAQGAFSYRAGAIAFSFFMALFPFALFILNLIPYIPLAGFQEDFLQFVSDSVPPNTYGAIEAILKDIMNNSYKSLLSFGFFLSIFLMSNGLSAILGGFESSYHVTIKRGYFRQYAVAIGLSLIFSFMLIVTVSSIVVSEVFIQKFSSRFQLDDVLLIEWARYIFILVMLFVSTSFLFKYGTRETKLIPFFNAGAMLTTVLVIVTSYLFGIYVLKFARYNELYGSIGTLLVLMFYIWINCMILLLGFELNAIINKHKRNPSQKFDFENKNWGS</sequence>